<accession>A0AA36JIM9</accession>
<comment type="caution">
    <text evidence="1">The sequence shown here is derived from an EMBL/GenBank/DDBJ whole genome shotgun (WGS) entry which is preliminary data.</text>
</comment>
<sequence length="264" mass="30296">MSSGKLRPEDPEAQEMTYAAASSPDLLRAIEALTGPENVRGCCVNAERGHLQALQNVVGWTIGGFDTRPVPEAEEQKQKDRLQILLSYRQEAPEERPRVRMYDFLCDTLFQIPMRPVGPEVIVPDFRDLHGQLVTPQWMEADFSGWKEGELPRPKPVFAANRYPYQLPERPASHALQRAAQHWLLWYCHYPWEEVPDFPDDQIDEDVRREIQLVATANGFKKVDYIWYRNPSASVPDLFHVQVFWIVPEEAEALAPAAMPDVAF</sequence>
<reference evidence="1" key="1">
    <citation type="submission" date="2023-08" db="EMBL/GenBank/DDBJ databases">
        <authorList>
            <person name="Chen Y."/>
            <person name="Shah S."/>
            <person name="Dougan E. K."/>
            <person name="Thang M."/>
            <person name="Chan C."/>
        </authorList>
    </citation>
    <scope>NUCLEOTIDE SEQUENCE</scope>
</reference>
<dbReference type="EMBL" id="CAUJNA010003597">
    <property type="protein sequence ID" value="CAJ1405703.1"/>
    <property type="molecule type" value="Genomic_DNA"/>
</dbReference>
<organism evidence="1 2">
    <name type="scientific">Effrenium voratum</name>
    <dbReference type="NCBI Taxonomy" id="2562239"/>
    <lineage>
        <taxon>Eukaryota</taxon>
        <taxon>Sar</taxon>
        <taxon>Alveolata</taxon>
        <taxon>Dinophyceae</taxon>
        <taxon>Suessiales</taxon>
        <taxon>Symbiodiniaceae</taxon>
        <taxon>Effrenium</taxon>
    </lineage>
</organism>
<keyword evidence="2" id="KW-1185">Reference proteome</keyword>
<protein>
    <submittedName>
        <fullName evidence="1">Uncharacterized protein</fullName>
    </submittedName>
</protein>
<evidence type="ECO:0000313" key="2">
    <source>
        <dbReference type="Proteomes" id="UP001178507"/>
    </source>
</evidence>
<proteinExistence type="predicted"/>
<dbReference type="AlphaFoldDB" id="A0AA36JIM9"/>
<gene>
    <name evidence="1" type="ORF">EVOR1521_LOCUS27849</name>
</gene>
<dbReference type="Proteomes" id="UP001178507">
    <property type="component" value="Unassembled WGS sequence"/>
</dbReference>
<evidence type="ECO:0000313" key="1">
    <source>
        <dbReference type="EMBL" id="CAJ1405703.1"/>
    </source>
</evidence>
<name>A0AA36JIM9_9DINO</name>